<dbReference type="GO" id="GO:0016887">
    <property type="term" value="F:ATP hydrolysis activity"/>
    <property type="evidence" value="ECO:0007669"/>
    <property type="project" value="InterPro"/>
</dbReference>
<reference evidence="5 6" key="1">
    <citation type="submission" date="2016-10" db="EMBL/GenBank/DDBJ databases">
        <authorList>
            <person name="Varghese N."/>
            <person name="Submissions S."/>
        </authorList>
    </citation>
    <scope>NUCLEOTIDE SEQUENCE [LARGE SCALE GENOMIC DNA]</scope>
    <source>
        <strain evidence="6">YIM D21,KCTC 23444,ACCC 10710</strain>
    </source>
</reference>
<dbReference type="EMBL" id="FOMS01000014">
    <property type="protein sequence ID" value="SFE71041.1"/>
    <property type="molecule type" value="Genomic_DNA"/>
</dbReference>
<evidence type="ECO:0000256" key="3">
    <source>
        <dbReference type="ARBA" id="ARBA00022840"/>
    </source>
</evidence>
<dbReference type="GO" id="GO:0005524">
    <property type="term" value="F:ATP binding"/>
    <property type="evidence" value="ECO:0007669"/>
    <property type="project" value="UniProtKB-KW"/>
</dbReference>
<keyword evidence="3 5" id="KW-0067">ATP-binding</keyword>
<proteinExistence type="predicted"/>
<gene>
    <name evidence="5" type="ORF">SAMN04515678_11459</name>
</gene>
<evidence type="ECO:0000313" key="5">
    <source>
        <dbReference type="EMBL" id="SFE71041.1"/>
    </source>
</evidence>
<dbReference type="RefSeq" id="WP_149757864.1">
    <property type="nucleotide sequence ID" value="NZ_FOMS01000014.1"/>
</dbReference>
<dbReference type="Gene3D" id="3.40.50.300">
    <property type="entry name" value="P-loop containing nucleotide triphosphate hydrolases"/>
    <property type="match status" value="1"/>
</dbReference>
<evidence type="ECO:0000313" key="6">
    <source>
        <dbReference type="Proteomes" id="UP000325289"/>
    </source>
</evidence>
<dbReference type="Pfam" id="PF00005">
    <property type="entry name" value="ABC_tran"/>
    <property type="match status" value="1"/>
</dbReference>
<evidence type="ECO:0000259" key="4">
    <source>
        <dbReference type="PROSITE" id="PS50893"/>
    </source>
</evidence>
<keyword evidence="6" id="KW-1185">Reference proteome</keyword>
<evidence type="ECO:0000256" key="2">
    <source>
        <dbReference type="ARBA" id="ARBA00022741"/>
    </source>
</evidence>
<name>A0A1I2CRV1_9RHOB</name>
<dbReference type="GO" id="GO:0005886">
    <property type="term" value="C:plasma membrane"/>
    <property type="evidence" value="ECO:0007669"/>
    <property type="project" value="TreeGrafter"/>
</dbReference>
<dbReference type="SUPFAM" id="SSF52540">
    <property type="entry name" value="P-loop containing nucleoside triphosphate hydrolases"/>
    <property type="match status" value="1"/>
</dbReference>
<organism evidence="5 6">
    <name type="scientific">Roseivivax sediminis</name>
    <dbReference type="NCBI Taxonomy" id="936889"/>
    <lineage>
        <taxon>Bacteria</taxon>
        <taxon>Pseudomonadati</taxon>
        <taxon>Pseudomonadota</taxon>
        <taxon>Alphaproteobacteria</taxon>
        <taxon>Rhodobacterales</taxon>
        <taxon>Roseobacteraceae</taxon>
        <taxon>Roseivivax</taxon>
    </lineage>
</organism>
<dbReference type="OrthoDB" id="9806149at2"/>
<dbReference type="InterPro" id="IPR027417">
    <property type="entry name" value="P-loop_NTPase"/>
</dbReference>
<dbReference type="AlphaFoldDB" id="A0A1I2CRV1"/>
<dbReference type="InterPro" id="IPR032823">
    <property type="entry name" value="BCA_ABC_TP_C"/>
</dbReference>
<keyword evidence="2" id="KW-0547">Nucleotide-binding</keyword>
<evidence type="ECO:0000256" key="1">
    <source>
        <dbReference type="ARBA" id="ARBA00022448"/>
    </source>
</evidence>
<dbReference type="PANTHER" id="PTHR45772">
    <property type="entry name" value="CONSERVED COMPONENT OF ABC TRANSPORTER FOR NATURAL AMINO ACIDS-RELATED"/>
    <property type="match status" value="1"/>
</dbReference>
<keyword evidence="1" id="KW-0813">Transport</keyword>
<dbReference type="InterPro" id="IPR003439">
    <property type="entry name" value="ABC_transporter-like_ATP-bd"/>
</dbReference>
<feature type="domain" description="ABC transporter" evidence="4">
    <location>
        <begin position="5"/>
        <end position="235"/>
    </location>
</feature>
<dbReference type="Pfam" id="PF12399">
    <property type="entry name" value="BCA_ABC_TP_C"/>
    <property type="match status" value="1"/>
</dbReference>
<accession>A0A1I2CRV1</accession>
<sequence>MTALLETRDLTRRFGGVTAIDNVNFAVDHKELRCLIGSNGAGKSTFFKMLTAQMPPSTGRIIFDNRDITDLEPSEIARLGIGIKNQVPDVLDGMSVEENIWLAARSRVGREGALSVVEDTLALLDLRVRRKDLVGNLAHGQRQWVEFGMVIALAPRLALLDEPTAGMTAAETIRTAELIAELNKTMAVIVVEHDMQFIRRLNAFVTVFHQGRVLAEGPMHRIMENEEVRNVYLGRDAA</sequence>
<dbReference type="InterPro" id="IPR051120">
    <property type="entry name" value="ABC_AA/LPS_Transport"/>
</dbReference>
<dbReference type="PANTHER" id="PTHR45772:SF8">
    <property type="entry name" value="HIGH-AFFINITY BRANCHED-CHAIN AMINO ACID TRANSPORT ATP-BINDING PROTEIN"/>
    <property type="match status" value="1"/>
</dbReference>
<protein>
    <submittedName>
        <fullName evidence="5">Branched-chain amino acid transport system ATP-binding protein</fullName>
    </submittedName>
</protein>
<dbReference type="Proteomes" id="UP000325289">
    <property type="component" value="Unassembled WGS sequence"/>
</dbReference>
<dbReference type="PROSITE" id="PS50893">
    <property type="entry name" value="ABC_TRANSPORTER_2"/>
    <property type="match status" value="1"/>
</dbReference>